<feature type="coiled-coil region" evidence="1">
    <location>
        <begin position="2"/>
        <end position="64"/>
    </location>
</feature>
<keyword evidence="3" id="KW-1185">Reference proteome</keyword>
<dbReference type="EMBL" id="KN728452">
    <property type="protein sequence ID" value="KIH63756.1"/>
    <property type="molecule type" value="Genomic_DNA"/>
</dbReference>
<organism evidence="2 3">
    <name type="scientific">Ancylostoma duodenale</name>
    <dbReference type="NCBI Taxonomy" id="51022"/>
    <lineage>
        <taxon>Eukaryota</taxon>
        <taxon>Metazoa</taxon>
        <taxon>Ecdysozoa</taxon>
        <taxon>Nematoda</taxon>
        <taxon>Chromadorea</taxon>
        <taxon>Rhabditida</taxon>
        <taxon>Rhabditina</taxon>
        <taxon>Rhabditomorpha</taxon>
        <taxon>Strongyloidea</taxon>
        <taxon>Ancylostomatidae</taxon>
        <taxon>Ancylostomatinae</taxon>
        <taxon>Ancylostoma</taxon>
    </lineage>
</organism>
<evidence type="ECO:0000313" key="2">
    <source>
        <dbReference type="EMBL" id="KIH63756.1"/>
    </source>
</evidence>
<accession>A0A0C2H2T8</accession>
<dbReference type="OrthoDB" id="2018427at2759"/>
<name>A0A0C2H2T8_9BILA</name>
<protein>
    <recommendedName>
        <fullName evidence="4">Myosin tail domain-containing protein</fullName>
    </recommendedName>
</protein>
<proteinExistence type="predicted"/>
<evidence type="ECO:0008006" key="4">
    <source>
        <dbReference type="Google" id="ProtNLM"/>
    </source>
</evidence>
<keyword evidence="1" id="KW-0175">Coiled coil</keyword>
<reference evidence="2 3" key="1">
    <citation type="submission" date="2013-12" db="EMBL/GenBank/DDBJ databases">
        <title>Draft genome of the parsitic nematode Ancylostoma duodenale.</title>
        <authorList>
            <person name="Mitreva M."/>
        </authorList>
    </citation>
    <scope>NUCLEOTIDE SEQUENCE [LARGE SCALE GENOMIC DNA]</scope>
    <source>
        <strain evidence="2 3">Zhejiang</strain>
    </source>
</reference>
<evidence type="ECO:0000256" key="1">
    <source>
        <dbReference type="SAM" id="Coils"/>
    </source>
</evidence>
<sequence>MFDRLQEMVEKLQQKIRVQKRQIEEAEEVATQNLSKFRQIQLALENAEERADVAENSLVRMRSQKRVQ</sequence>
<dbReference type="AlphaFoldDB" id="A0A0C2H2T8"/>
<evidence type="ECO:0000313" key="3">
    <source>
        <dbReference type="Proteomes" id="UP000054047"/>
    </source>
</evidence>
<gene>
    <name evidence="2" type="ORF">ANCDUO_05941</name>
</gene>
<dbReference type="Proteomes" id="UP000054047">
    <property type="component" value="Unassembled WGS sequence"/>
</dbReference>